<accession>A0A2T4C5W8</accession>
<proteinExistence type="predicted"/>
<name>A0A2T4C5W8_TRILO</name>
<dbReference type="Proteomes" id="UP000240760">
    <property type="component" value="Unassembled WGS sequence"/>
</dbReference>
<evidence type="ECO:0000313" key="2">
    <source>
        <dbReference type="Proteomes" id="UP000240760"/>
    </source>
</evidence>
<dbReference type="OrthoDB" id="4895350at2759"/>
<organism evidence="1 2">
    <name type="scientific">Trichoderma longibrachiatum ATCC 18648</name>
    <dbReference type="NCBI Taxonomy" id="983965"/>
    <lineage>
        <taxon>Eukaryota</taxon>
        <taxon>Fungi</taxon>
        <taxon>Dikarya</taxon>
        <taxon>Ascomycota</taxon>
        <taxon>Pezizomycotina</taxon>
        <taxon>Sordariomycetes</taxon>
        <taxon>Hypocreomycetidae</taxon>
        <taxon>Hypocreales</taxon>
        <taxon>Hypocreaceae</taxon>
        <taxon>Trichoderma</taxon>
    </lineage>
</organism>
<protein>
    <recommendedName>
        <fullName evidence="3">PPPDE domain-containing protein</fullName>
    </recommendedName>
</protein>
<evidence type="ECO:0000313" key="1">
    <source>
        <dbReference type="EMBL" id="PTB76967.1"/>
    </source>
</evidence>
<gene>
    <name evidence="1" type="ORF">M440DRAFT_1438668</name>
</gene>
<dbReference type="AlphaFoldDB" id="A0A2T4C5W8"/>
<reference evidence="1 2" key="1">
    <citation type="submission" date="2016-07" db="EMBL/GenBank/DDBJ databases">
        <title>Multiple horizontal gene transfer events from other fungi enriched the ability of initially mycotrophic Trichoderma (Ascomycota) to feed on dead plant biomass.</title>
        <authorList>
            <consortium name="DOE Joint Genome Institute"/>
            <person name="Aerts A."/>
            <person name="Atanasova L."/>
            <person name="Chenthamara K."/>
            <person name="Zhang J."/>
            <person name="Grujic M."/>
            <person name="Henrissat B."/>
            <person name="Kuo A."/>
            <person name="Salamov A."/>
            <person name="Lipzen A."/>
            <person name="Labutti K."/>
            <person name="Barry K."/>
            <person name="Miao Y."/>
            <person name="Rahimi M.J."/>
            <person name="Shen Q."/>
            <person name="Grigoriev I.V."/>
            <person name="Kubicek C.P."/>
            <person name="Druzhinina I.S."/>
        </authorList>
    </citation>
    <scope>NUCLEOTIDE SEQUENCE [LARGE SCALE GENOMIC DNA]</scope>
    <source>
        <strain evidence="1 2">ATCC 18648</strain>
    </source>
</reference>
<evidence type="ECO:0008006" key="3">
    <source>
        <dbReference type="Google" id="ProtNLM"/>
    </source>
</evidence>
<dbReference type="STRING" id="983965.A0A2T4C5W8"/>
<sequence length="380" mass="42584">MSMPLVFTSTEEVVTPQKWYSDLSQNASTYSNCFVRRITHVKNLNSSVLHEYLQVILEDTGSSSKDRTRVLAERQTEQDQVIIGHWSFGAKPSGKALMSSSSGSSSSGSGFFKRIADLFRGSSSSSSSSSSSKELLPLQLWSLTFDDNNLNVVALADVMRATSEKMGCYNLVLRNCYVFAKSIYDTVVQKYQCQQFGWKFAHLQGTLPFLQLKTKEMKDTAIQFDQQNKSEFQWAPTVEVEETLGVLYTAAVEFLRQEGVELTDEESEELIKYCKLQDLADHSTESSLASATANVEELDKSFKDLVDKVLDEPRKDDLLAVYQRYNENAPPAIAAESPAEPPPGFEVHRVSDELWEQGEEAIKVLVGSILEELEEKEAKN</sequence>
<keyword evidence="2" id="KW-1185">Reference proteome</keyword>
<dbReference type="EMBL" id="KZ679131">
    <property type="protein sequence ID" value="PTB76967.1"/>
    <property type="molecule type" value="Genomic_DNA"/>
</dbReference>